<gene>
    <name evidence="2" type="ordered locus">CHU_1450</name>
</gene>
<dbReference type="AlphaFoldDB" id="A0A6N4SQU5"/>
<evidence type="ECO:0000256" key="1">
    <source>
        <dbReference type="SAM" id="Phobius"/>
    </source>
</evidence>
<evidence type="ECO:0000313" key="2">
    <source>
        <dbReference type="EMBL" id="ABG58721.1"/>
    </source>
</evidence>
<feature type="transmembrane region" description="Helical" evidence="1">
    <location>
        <begin position="73"/>
        <end position="96"/>
    </location>
</feature>
<keyword evidence="1" id="KW-0472">Membrane</keyword>
<dbReference type="Proteomes" id="UP000001822">
    <property type="component" value="Chromosome"/>
</dbReference>
<sequence length="153" mass="17549">MNGSFMNTQKTTHNMHTQHTLEDIKVNLKLKLAALWASLMFLIIYLDYFHLYMPNMIDEIRTGIVFEFDITQGFLLIALIVVTIPALMIFLSVALPVTINRRVNIIIATMNIPCILFNLAGVAWAHMYVGAAVQVVLLCLIIRYAWKWPRVEI</sequence>
<organism evidence="2 3">
    <name type="scientific">Cytophaga hutchinsonii (strain ATCC 33406 / DSM 1761 / CIP 103989 / NBRC 15051 / NCIMB 9469 / D465)</name>
    <dbReference type="NCBI Taxonomy" id="269798"/>
    <lineage>
        <taxon>Bacteria</taxon>
        <taxon>Pseudomonadati</taxon>
        <taxon>Bacteroidota</taxon>
        <taxon>Cytophagia</taxon>
        <taxon>Cytophagales</taxon>
        <taxon>Cytophagaceae</taxon>
        <taxon>Cytophaga</taxon>
    </lineage>
</organism>
<feature type="transmembrane region" description="Helical" evidence="1">
    <location>
        <begin position="103"/>
        <end position="121"/>
    </location>
</feature>
<protein>
    <submittedName>
        <fullName evidence="2">Uncharacterized protein</fullName>
    </submittedName>
</protein>
<keyword evidence="1" id="KW-0812">Transmembrane</keyword>
<reference evidence="2 3" key="1">
    <citation type="journal article" date="2007" name="Appl. Environ. Microbiol.">
        <title>Genome sequence of the cellulolytic gliding bacterium Cytophaga hutchinsonii.</title>
        <authorList>
            <person name="Xie G."/>
            <person name="Bruce D.C."/>
            <person name="Challacombe J.F."/>
            <person name="Chertkov O."/>
            <person name="Detter J.C."/>
            <person name="Gilna P."/>
            <person name="Han C.S."/>
            <person name="Lucas S."/>
            <person name="Misra M."/>
            <person name="Myers G.L."/>
            <person name="Richardson P."/>
            <person name="Tapia R."/>
            <person name="Thayer N."/>
            <person name="Thompson L.S."/>
            <person name="Brettin T.S."/>
            <person name="Henrissat B."/>
            <person name="Wilson D.B."/>
            <person name="McBride M.J."/>
        </authorList>
    </citation>
    <scope>NUCLEOTIDE SEQUENCE [LARGE SCALE GENOMIC DNA]</scope>
    <source>
        <strain evidence="3">ATCC 33406 / DSM 1761 / CIP 103989 / NBRC 15051 / NCIMB 9469 / D465</strain>
    </source>
</reference>
<feature type="transmembrane region" description="Helical" evidence="1">
    <location>
        <begin position="127"/>
        <end position="146"/>
    </location>
</feature>
<keyword evidence="1" id="KW-1133">Transmembrane helix</keyword>
<evidence type="ECO:0000313" key="3">
    <source>
        <dbReference type="Proteomes" id="UP000001822"/>
    </source>
</evidence>
<accession>A0A6N4SQU5</accession>
<keyword evidence="3" id="KW-1185">Reference proteome</keyword>
<dbReference type="Pfam" id="PF19851">
    <property type="entry name" value="DUF6326"/>
    <property type="match status" value="1"/>
</dbReference>
<dbReference type="InterPro" id="IPR046289">
    <property type="entry name" value="DUF6326"/>
</dbReference>
<name>A0A6N4SQU5_CYTH3</name>
<dbReference type="EMBL" id="CP000383">
    <property type="protein sequence ID" value="ABG58721.1"/>
    <property type="molecule type" value="Genomic_DNA"/>
</dbReference>
<feature type="transmembrane region" description="Helical" evidence="1">
    <location>
        <begin position="32"/>
        <end position="53"/>
    </location>
</feature>
<dbReference type="KEGG" id="chu:CHU_1450"/>
<proteinExistence type="predicted"/>